<keyword evidence="1" id="KW-0472">Membrane</keyword>
<dbReference type="EMBL" id="SWCO01000003">
    <property type="protein sequence ID" value="TKB03932.1"/>
    <property type="molecule type" value="Genomic_DNA"/>
</dbReference>
<keyword evidence="1" id="KW-1133">Transmembrane helix</keyword>
<dbReference type="OrthoDB" id="7065563at2"/>
<evidence type="ECO:0000256" key="1">
    <source>
        <dbReference type="SAM" id="Phobius"/>
    </source>
</evidence>
<keyword evidence="3" id="KW-1185">Reference proteome</keyword>
<feature type="transmembrane region" description="Helical" evidence="1">
    <location>
        <begin position="37"/>
        <end position="55"/>
    </location>
</feature>
<sequence>MALISIAFEWALDQWAVVVAALAFVYNMLFNSQNSRLIASSLTVALMYAFGHFLLAWINELPFDEQVYFRYSSRFLLYALAGFFMAALIFRLGPNFTTTTVFSVMIFSMVMQLLLHIDRNVIGLNKISESIELGTAVVNTGLPSGYWYLWDFYTVSLNVTGCFLFIYFFVGEDIKEYLCSRFS</sequence>
<accession>A0A4U0ZH05</accession>
<feature type="transmembrane region" description="Helical" evidence="1">
    <location>
        <begin position="147"/>
        <end position="170"/>
    </location>
</feature>
<feature type="transmembrane region" description="Helical" evidence="1">
    <location>
        <begin position="100"/>
        <end position="117"/>
    </location>
</feature>
<dbReference type="Proteomes" id="UP000305471">
    <property type="component" value="Unassembled WGS sequence"/>
</dbReference>
<name>A0A4U0ZH05_9ALTE</name>
<keyword evidence="1" id="KW-0812">Transmembrane</keyword>
<feature type="transmembrane region" description="Helical" evidence="1">
    <location>
        <begin position="12"/>
        <end position="30"/>
    </location>
</feature>
<dbReference type="AlphaFoldDB" id="A0A4U0ZH05"/>
<reference evidence="2 3" key="1">
    <citation type="submission" date="2019-04" db="EMBL/GenBank/DDBJ databases">
        <title>Alteromonas portus sp. nov., an alginate lyase-excreting marine bacterium.</title>
        <authorList>
            <person name="Huang H."/>
            <person name="Mo K."/>
            <person name="Bao S."/>
        </authorList>
    </citation>
    <scope>NUCLEOTIDE SEQUENCE [LARGE SCALE GENOMIC DNA]</scope>
    <source>
        <strain evidence="2 3">HB161718</strain>
    </source>
</reference>
<proteinExistence type="predicted"/>
<evidence type="ECO:0000313" key="3">
    <source>
        <dbReference type="Proteomes" id="UP000305471"/>
    </source>
</evidence>
<comment type="caution">
    <text evidence="2">The sequence shown here is derived from an EMBL/GenBank/DDBJ whole genome shotgun (WGS) entry which is preliminary data.</text>
</comment>
<protein>
    <submittedName>
        <fullName evidence="2">Uncharacterized protein</fullName>
    </submittedName>
</protein>
<dbReference type="RefSeq" id="WP_136781638.1">
    <property type="nucleotide sequence ID" value="NZ_SWCO01000003.1"/>
</dbReference>
<evidence type="ECO:0000313" key="2">
    <source>
        <dbReference type="EMBL" id="TKB03932.1"/>
    </source>
</evidence>
<feature type="transmembrane region" description="Helical" evidence="1">
    <location>
        <begin position="75"/>
        <end position="93"/>
    </location>
</feature>
<gene>
    <name evidence="2" type="ORF">E5672_07535</name>
</gene>
<organism evidence="2 3">
    <name type="scientific">Alteromonas portus</name>
    <dbReference type="NCBI Taxonomy" id="2565549"/>
    <lineage>
        <taxon>Bacteria</taxon>
        <taxon>Pseudomonadati</taxon>
        <taxon>Pseudomonadota</taxon>
        <taxon>Gammaproteobacteria</taxon>
        <taxon>Alteromonadales</taxon>
        <taxon>Alteromonadaceae</taxon>
        <taxon>Alteromonas/Salinimonas group</taxon>
        <taxon>Alteromonas</taxon>
    </lineage>
</organism>